<feature type="domain" description="Cell envelope-related transcriptional attenuator" evidence="4">
    <location>
        <begin position="115"/>
        <end position="279"/>
    </location>
</feature>
<gene>
    <name evidence="5" type="ORF">EZJ44_00430</name>
</gene>
<keyword evidence="3" id="KW-1133">Transmembrane helix</keyword>
<evidence type="ECO:0000313" key="6">
    <source>
        <dbReference type="Proteomes" id="UP000293036"/>
    </source>
</evidence>
<evidence type="ECO:0000256" key="1">
    <source>
        <dbReference type="ARBA" id="ARBA00006068"/>
    </source>
</evidence>
<dbReference type="Proteomes" id="UP000293036">
    <property type="component" value="Unassembled WGS sequence"/>
</dbReference>
<accession>A0A4Q9V1Y5</accession>
<dbReference type="OrthoDB" id="9782542at2"/>
<feature type="compositionally biased region" description="Low complexity" evidence="2">
    <location>
        <begin position="385"/>
        <end position="419"/>
    </location>
</feature>
<dbReference type="EMBL" id="SJDT01000001">
    <property type="protein sequence ID" value="TBW23645.1"/>
    <property type="molecule type" value="Genomic_DNA"/>
</dbReference>
<organism evidence="5 6">
    <name type="scientific">Arcanobacterium bovis</name>
    <dbReference type="NCBI Taxonomy" id="2529275"/>
    <lineage>
        <taxon>Bacteria</taxon>
        <taxon>Bacillati</taxon>
        <taxon>Actinomycetota</taxon>
        <taxon>Actinomycetes</taxon>
        <taxon>Actinomycetales</taxon>
        <taxon>Actinomycetaceae</taxon>
        <taxon>Arcanobacterium</taxon>
    </lineage>
</organism>
<evidence type="ECO:0000313" key="5">
    <source>
        <dbReference type="EMBL" id="TBW23645.1"/>
    </source>
</evidence>
<dbReference type="NCBIfam" id="TIGR00350">
    <property type="entry name" value="lytR_cpsA_psr"/>
    <property type="match status" value="1"/>
</dbReference>
<feature type="transmembrane region" description="Helical" evidence="3">
    <location>
        <begin position="27"/>
        <end position="51"/>
    </location>
</feature>
<protein>
    <submittedName>
        <fullName evidence="5">LytR family transcriptional regulator</fullName>
    </submittedName>
</protein>
<dbReference type="Pfam" id="PF03816">
    <property type="entry name" value="LytR_cpsA_psr"/>
    <property type="match status" value="1"/>
</dbReference>
<evidence type="ECO:0000259" key="4">
    <source>
        <dbReference type="Pfam" id="PF03816"/>
    </source>
</evidence>
<dbReference type="Gene3D" id="3.40.630.190">
    <property type="entry name" value="LCP protein"/>
    <property type="match status" value="1"/>
</dbReference>
<dbReference type="InterPro" id="IPR050922">
    <property type="entry name" value="LytR/CpsA/Psr_CW_biosynth"/>
</dbReference>
<name>A0A4Q9V1Y5_9ACTO</name>
<reference evidence="5 6" key="1">
    <citation type="submission" date="2019-02" db="EMBL/GenBank/DDBJ databases">
        <title>Arcanobacterium bovis sp. nov., isolated from the milk of a cow with mastitis.</title>
        <authorList>
            <person name="Sammra O."/>
            <person name="Foster G."/>
            <person name="Hassan A."/>
            <person name="Alssahen M."/>
            <person name="Laemmler C."/>
            <person name="Borowiak M."/>
            <person name="Malorny B."/>
            <person name="Abdulmawjood A."/>
        </authorList>
    </citation>
    <scope>NUCLEOTIDE SEQUENCE [LARGE SCALE GENOMIC DNA]</scope>
    <source>
        <strain evidence="5 6">C605018/01/1</strain>
    </source>
</reference>
<proteinExistence type="inferred from homology"/>
<keyword evidence="6" id="KW-1185">Reference proteome</keyword>
<dbReference type="PANTHER" id="PTHR33392:SF6">
    <property type="entry name" value="POLYISOPRENYL-TEICHOIC ACID--PEPTIDOGLYCAN TEICHOIC ACID TRANSFERASE TAGU"/>
    <property type="match status" value="1"/>
</dbReference>
<dbReference type="PANTHER" id="PTHR33392">
    <property type="entry name" value="POLYISOPRENYL-TEICHOIC ACID--PEPTIDOGLYCAN TEICHOIC ACID TRANSFERASE TAGU"/>
    <property type="match status" value="1"/>
</dbReference>
<evidence type="ECO:0000256" key="2">
    <source>
        <dbReference type="SAM" id="MobiDB-lite"/>
    </source>
</evidence>
<keyword evidence="3" id="KW-0472">Membrane</keyword>
<comment type="caution">
    <text evidence="5">The sequence shown here is derived from an EMBL/GenBank/DDBJ whole genome shotgun (WGS) entry which is preliminary data.</text>
</comment>
<keyword evidence="3" id="KW-0812">Transmembrane</keyword>
<feature type="region of interest" description="Disordered" evidence="2">
    <location>
        <begin position="362"/>
        <end position="419"/>
    </location>
</feature>
<dbReference type="AlphaFoldDB" id="A0A4Q9V1Y5"/>
<dbReference type="InterPro" id="IPR004474">
    <property type="entry name" value="LytR_CpsA_psr"/>
</dbReference>
<sequence length="419" mass="45134">MNKTTEEQTPEYRAPSHQKRSTGSRNFLRVFGLVFLALVLSGTSAFGMLVYRLQTNVQQHDLTALLDEKERPQEALPIDQKAGQPLNILILGSDTRNGKSDIDGSGKRGKVEGMRSDTTMLAHISADRKRVDVVSIPRDTLVNIPSCTLETGTVTKAQSDAMFNSAFQIGGANGDVNSAAACTVKTVEAMTNVLVDGYVVLDFASFQDVVNTIGGVEMCFQTNVKDSYSGLNITAGCHNLMGTEALALARARHGLGDGSDVSRIDRQQELVGKIVTKILSMNLFTNMPKFYQLLTDVTKNVQTSTGIGDLKWLSGFLYSLKDIDRANVKFITMPYMLVSNRAKATPAAQTLWDALRKDTPVPANAMAPQHPQKELVITPNASAVTPGTTGNGNNQPAPTNGTTQTGTSTEKKSTSNTGK</sequence>
<evidence type="ECO:0000256" key="3">
    <source>
        <dbReference type="SAM" id="Phobius"/>
    </source>
</evidence>
<feature type="region of interest" description="Disordered" evidence="2">
    <location>
        <begin position="1"/>
        <end position="20"/>
    </location>
</feature>
<comment type="similarity">
    <text evidence="1">Belongs to the LytR/CpsA/Psr (LCP) family.</text>
</comment>
<dbReference type="RefSeq" id="WP_131279029.1">
    <property type="nucleotide sequence ID" value="NZ_JBHSLR010000009.1"/>
</dbReference>